<protein>
    <recommendedName>
        <fullName evidence="2">DUF1847 domain-containing protein</fullName>
    </recommendedName>
</protein>
<gene>
    <name evidence="1" type="ORF">S01H4_05324</name>
</gene>
<proteinExistence type="predicted"/>
<evidence type="ECO:0008006" key="2">
    <source>
        <dbReference type="Google" id="ProtNLM"/>
    </source>
</evidence>
<comment type="caution">
    <text evidence="1">The sequence shown here is derived from an EMBL/GenBank/DDBJ whole genome shotgun (WGS) entry which is preliminary data.</text>
</comment>
<dbReference type="AlphaFoldDB" id="X0ZLH7"/>
<dbReference type="EMBL" id="BART01001531">
    <property type="protein sequence ID" value="GAG70505.1"/>
    <property type="molecule type" value="Genomic_DNA"/>
</dbReference>
<reference evidence="1" key="1">
    <citation type="journal article" date="2014" name="Front. Microbiol.">
        <title>High frequency of phylogenetically diverse reductive dehalogenase-homologous genes in deep subseafloor sedimentary metagenomes.</title>
        <authorList>
            <person name="Kawai M."/>
            <person name="Futagami T."/>
            <person name="Toyoda A."/>
            <person name="Takaki Y."/>
            <person name="Nishi S."/>
            <person name="Hori S."/>
            <person name="Arai W."/>
            <person name="Tsubouchi T."/>
            <person name="Morono Y."/>
            <person name="Uchiyama I."/>
            <person name="Ito T."/>
            <person name="Fujiyama A."/>
            <person name="Inagaki F."/>
            <person name="Takami H."/>
        </authorList>
    </citation>
    <scope>NUCLEOTIDE SEQUENCE</scope>
    <source>
        <strain evidence="1">Expedition CK06-06</strain>
    </source>
</reference>
<dbReference type="Pfam" id="PF08901">
    <property type="entry name" value="DUF1847"/>
    <property type="match status" value="1"/>
</dbReference>
<name>X0ZLH7_9ZZZZ</name>
<evidence type="ECO:0000313" key="1">
    <source>
        <dbReference type="EMBL" id="GAG70505.1"/>
    </source>
</evidence>
<dbReference type="InterPro" id="IPR014997">
    <property type="entry name" value="DUF1847"/>
</dbReference>
<accession>X0ZLH7</accession>
<organism evidence="1">
    <name type="scientific">marine sediment metagenome</name>
    <dbReference type="NCBI Taxonomy" id="412755"/>
    <lineage>
        <taxon>unclassified sequences</taxon>
        <taxon>metagenomes</taxon>
        <taxon>ecological metagenomes</taxon>
    </lineage>
</organism>
<sequence>MKDTIEFAKLQGYKKLGIAFCVGLMNETKKVVEILERYDFDVTSICCKTGGLLKTEVGVPKEFKMKSKTGYMIGSVTCNPVAQALLLNDAGTELNIICGLCVGHDITFTKYSKAPVTTLIAKDRMTQHAPSSILFTHYGNSFFSEDLRGKKIKK</sequence>